<dbReference type="InterPro" id="IPR013767">
    <property type="entry name" value="PAS_fold"/>
</dbReference>
<evidence type="ECO:0000313" key="11">
    <source>
        <dbReference type="EMBL" id="PCI95618.1"/>
    </source>
</evidence>
<dbReference type="CDD" id="cd00075">
    <property type="entry name" value="HATPase"/>
    <property type="match status" value="1"/>
</dbReference>
<dbReference type="EC" id="2.7.13.3" evidence="2"/>
<reference evidence="12" key="1">
    <citation type="submission" date="2017-08" db="EMBL/GenBank/DDBJ databases">
        <title>A dynamic microbial community with high functional redundancy inhabits the cold, oxic subseafloor aquifer.</title>
        <authorList>
            <person name="Tully B.J."/>
            <person name="Wheat C.G."/>
            <person name="Glazer B.T."/>
            <person name="Huber J.A."/>
        </authorList>
    </citation>
    <scope>NUCLEOTIDE SEQUENCE [LARGE SCALE GENOMIC DNA]</scope>
</reference>
<dbReference type="EMBL" id="NVUU01000013">
    <property type="protein sequence ID" value="PCI95618.1"/>
    <property type="molecule type" value="Genomic_DNA"/>
</dbReference>
<dbReference type="InterPro" id="IPR005467">
    <property type="entry name" value="His_kinase_dom"/>
</dbReference>
<protein>
    <recommendedName>
        <fullName evidence="2">histidine kinase</fullName>
        <ecNumber evidence="2">2.7.13.3</ecNumber>
    </recommendedName>
</protein>
<comment type="caution">
    <text evidence="11">The sequence shown here is derived from an EMBL/GenBank/DDBJ whole genome shotgun (WGS) entry which is preliminary data.</text>
</comment>
<evidence type="ECO:0000259" key="9">
    <source>
        <dbReference type="PROSITE" id="PS50109"/>
    </source>
</evidence>
<dbReference type="GO" id="GO:0006355">
    <property type="term" value="P:regulation of DNA-templated transcription"/>
    <property type="evidence" value="ECO:0007669"/>
    <property type="project" value="InterPro"/>
</dbReference>
<evidence type="ECO:0000256" key="2">
    <source>
        <dbReference type="ARBA" id="ARBA00012438"/>
    </source>
</evidence>
<dbReference type="SMART" id="SM00387">
    <property type="entry name" value="HATPase_c"/>
    <property type="match status" value="1"/>
</dbReference>
<dbReference type="GO" id="GO:0000155">
    <property type="term" value="F:phosphorelay sensor kinase activity"/>
    <property type="evidence" value="ECO:0007669"/>
    <property type="project" value="InterPro"/>
</dbReference>
<dbReference type="GO" id="GO:0004721">
    <property type="term" value="F:phosphoprotein phosphatase activity"/>
    <property type="evidence" value="ECO:0007669"/>
    <property type="project" value="TreeGrafter"/>
</dbReference>
<dbReference type="GO" id="GO:0016036">
    <property type="term" value="P:cellular response to phosphate starvation"/>
    <property type="evidence" value="ECO:0007669"/>
    <property type="project" value="TreeGrafter"/>
</dbReference>
<evidence type="ECO:0000313" key="12">
    <source>
        <dbReference type="Proteomes" id="UP000217838"/>
    </source>
</evidence>
<accession>A0A2A4YLB7</accession>
<evidence type="ECO:0000256" key="1">
    <source>
        <dbReference type="ARBA" id="ARBA00000085"/>
    </source>
</evidence>
<dbReference type="PANTHER" id="PTHR45453">
    <property type="entry name" value="PHOSPHATE REGULON SENSOR PROTEIN PHOR"/>
    <property type="match status" value="1"/>
</dbReference>
<dbReference type="CDD" id="cd00082">
    <property type="entry name" value="HisKA"/>
    <property type="match status" value="1"/>
</dbReference>
<name>A0A2A4YLB7_UNCAE</name>
<dbReference type="InterPro" id="IPR036890">
    <property type="entry name" value="HATPase_C_sf"/>
</dbReference>
<dbReference type="Pfam" id="PF00989">
    <property type="entry name" value="PAS"/>
    <property type="match status" value="1"/>
</dbReference>
<evidence type="ECO:0000256" key="5">
    <source>
        <dbReference type="ARBA" id="ARBA00022777"/>
    </source>
</evidence>
<dbReference type="InterPro" id="IPR003661">
    <property type="entry name" value="HisK_dim/P_dom"/>
</dbReference>
<dbReference type="Pfam" id="PF00512">
    <property type="entry name" value="HisKA"/>
    <property type="match status" value="1"/>
</dbReference>
<dbReference type="InterPro" id="IPR050351">
    <property type="entry name" value="BphY/WalK/GraS-like"/>
</dbReference>
<keyword evidence="7 8" id="KW-0472">Membrane</keyword>
<evidence type="ECO:0000256" key="7">
    <source>
        <dbReference type="ARBA" id="ARBA00023136"/>
    </source>
</evidence>
<dbReference type="Gene3D" id="3.30.565.10">
    <property type="entry name" value="Histidine kinase-like ATPase, C-terminal domain"/>
    <property type="match status" value="1"/>
</dbReference>
<dbReference type="SUPFAM" id="SSF55785">
    <property type="entry name" value="PYP-like sensor domain (PAS domain)"/>
    <property type="match status" value="1"/>
</dbReference>
<evidence type="ECO:0000259" key="10">
    <source>
        <dbReference type="PROSITE" id="PS50112"/>
    </source>
</evidence>
<evidence type="ECO:0000256" key="8">
    <source>
        <dbReference type="SAM" id="Phobius"/>
    </source>
</evidence>
<dbReference type="SUPFAM" id="SSF47384">
    <property type="entry name" value="Homodimeric domain of signal transducing histidine kinase"/>
    <property type="match status" value="1"/>
</dbReference>
<dbReference type="PANTHER" id="PTHR45453:SF1">
    <property type="entry name" value="PHOSPHATE REGULON SENSOR PROTEIN PHOR"/>
    <property type="match status" value="1"/>
</dbReference>
<dbReference type="Gene3D" id="1.10.287.130">
    <property type="match status" value="1"/>
</dbReference>
<proteinExistence type="predicted"/>
<keyword evidence="8" id="KW-1133">Transmembrane helix</keyword>
<gene>
    <name evidence="11" type="ORF">COB11_01680</name>
</gene>
<dbReference type="FunFam" id="3.30.565.10:FF:000006">
    <property type="entry name" value="Sensor histidine kinase WalK"/>
    <property type="match status" value="1"/>
</dbReference>
<dbReference type="SUPFAM" id="SSF55874">
    <property type="entry name" value="ATPase domain of HSP90 chaperone/DNA topoisomerase II/histidine kinase"/>
    <property type="match status" value="1"/>
</dbReference>
<evidence type="ECO:0000256" key="6">
    <source>
        <dbReference type="ARBA" id="ARBA00023012"/>
    </source>
</evidence>
<dbReference type="Gene3D" id="3.30.450.20">
    <property type="entry name" value="PAS domain"/>
    <property type="match status" value="1"/>
</dbReference>
<keyword evidence="3" id="KW-0597">Phosphoprotein</keyword>
<dbReference type="InterPro" id="IPR036097">
    <property type="entry name" value="HisK_dim/P_sf"/>
</dbReference>
<dbReference type="InterPro" id="IPR004358">
    <property type="entry name" value="Sig_transdc_His_kin-like_C"/>
</dbReference>
<dbReference type="PROSITE" id="PS50109">
    <property type="entry name" value="HIS_KIN"/>
    <property type="match status" value="1"/>
</dbReference>
<comment type="catalytic activity">
    <reaction evidence="1">
        <text>ATP + protein L-histidine = ADP + protein N-phospho-L-histidine.</text>
        <dbReference type="EC" id="2.7.13.3"/>
    </reaction>
</comment>
<evidence type="ECO:0000256" key="4">
    <source>
        <dbReference type="ARBA" id="ARBA00022679"/>
    </source>
</evidence>
<dbReference type="Proteomes" id="UP000217838">
    <property type="component" value="Unassembled WGS sequence"/>
</dbReference>
<dbReference type="FunFam" id="1.10.287.130:FF:000001">
    <property type="entry name" value="Two-component sensor histidine kinase"/>
    <property type="match status" value="1"/>
</dbReference>
<keyword evidence="8" id="KW-0812">Transmembrane</keyword>
<dbReference type="CDD" id="cd00130">
    <property type="entry name" value="PAS"/>
    <property type="match status" value="1"/>
</dbReference>
<keyword evidence="4" id="KW-0808">Transferase</keyword>
<feature type="transmembrane region" description="Helical" evidence="8">
    <location>
        <begin position="30"/>
        <end position="48"/>
    </location>
</feature>
<feature type="domain" description="Histidine kinase" evidence="9">
    <location>
        <begin position="186"/>
        <end position="400"/>
    </location>
</feature>
<dbReference type="PROSITE" id="PS50112">
    <property type="entry name" value="PAS"/>
    <property type="match status" value="1"/>
</dbReference>
<keyword evidence="6" id="KW-0902">Two-component regulatory system</keyword>
<keyword evidence="5" id="KW-0418">Kinase</keyword>
<dbReference type="SMART" id="SM00388">
    <property type="entry name" value="HisKA"/>
    <property type="match status" value="1"/>
</dbReference>
<dbReference type="InterPro" id="IPR003594">
    <property type="entry name" value="HATPase_dom"/>
</dbReference>
<sequence length="400" mass="45455">MSYYLITLIKTCVLTIIFFMTVMFSQYLNIYGLCFISAAFLFTCFLFFSRSQERKMRFQNGDGLKPFLKSLDEGVLLVDHSYRMILCNRSLFKMLGIRPSELKKNSIFEMEVSSRKEVLEKSKQLFENCSLSHPEQRETVTYKRGSQTLTTDITVVMINEKESLLILRDISKGGVMINLGKDFIANVSHELRTPITIIKGFVETLKEMPEISEDMLEDIFDKILRSCMRMDGIVKNLLILTDLDHLSVANMKRFDLLALIDNCRHTLLEVYPKANISIVCSKKEMIAKADPDLLELAVINLLQNAVKYSPIPAKISINLDIELDECIIEIVDNGYGIPKQTLPNIFDRFYSVDKKMSRKLGGAGLGLAIVKTIIEKHKGEISVSDNPEGGTIFSVRIPTN</sequence>
<dbReference type="PRINTS" id="PR00344">
    <property type="entry name" value="BCTRLSENSOR"/>
</dbReference>
<dbReference type="Pfam" id="PF02518">
    <property type="entry name" value="HATPase_c"/>
    <property type="match status" value="1"/>
</dbReference>
<dbReference type="InterPro" id="IPR035965">
    <property type="entry name" value="PAS-like_dom_sf"/>
</dbReference>
<organism evidence="11 12">
    <name type="scientific">Aerophobetes bacterium</name>
    <dbReference type="NCBI Taxonomy" id="2030807"/>
    <lineage>
        <taxon>Bacteria</taxon>
        <taxon>Candidatus Aerophobota</taxon>
    </lineage>
</organism>
<dbReference type="GO" id="GO:0005886">
    <property type="term" value="C:plasma membrane"/>
    <property type="evidence" value="ECO:0007669"/>
    <property type="project" value="TreeGrafter"/>
</dbReference>
<feature type="transmembrane region" description="Helical" evidence="8">
    <location>
        <begin position="7"/>
        <end position="24"/>
    </location>
</feature>
<dbReference type="AlphaFoldDB" id="A0A2A4YLB7"/>
<evidence type="ECO:0000256" key="3">
    <source>
        <dbReference type="ARBA" id="ARBA00022553"/>
    </source>
</evidence>
<feature type="domain" description="PAS" evidence="10">
    <location>
        <begin position="60"/>
        <end position="102"/>
    </location>
</feature>
<dbReference type="InterPro" id="IPR000014">
    <property type="entry name" value="PAS"/>
</dbReference>